<reference evidence="7" key="1">
    <citation type="submission" date="2021-01" db="EMBL/GenBank/DDBJ databases">
        <authorList>
            <person name="Kaushik A."/>
        </authorList>
    </citation>
    <scope>NUCLEOTIDE SEQUENCE</scope>
    <source>
        <strain evidence="7">AG6-10EEA</strain>
    </source>
</reference>
<evidence type="ECO:0000256" key="6">
    <source>
        <dbReference type="SAM" id="Phobius"/>
    </source>
</evidence>
<evidence type="ECO:0000313" key="8">
    <source>
        <dbReference type="Proteomes" id="UP000663853"/>
    </source>
</evidence>
<feature type="binding site" evidence="5">
    <location>
        <position position="221"/>
    </location>
    <ligand>
        <name>Zn(2+)</name>
        <dbReference type="ChEBI" id="CHEBI:29105"/>
    </ligand>
</feature>
<dbReference type="GO" id="GO:0006882">
    <property type="term" value="P:intracellular zinc ion homeostasis"/>
    <property type="evidence" value="ECO:0007669"/>
    <property type="project" value="TreeGrafter"/>
</dbReference>
<dbReference type="AlphaFoldDB" id="A0A8H2X582"/>
<keyword evidence="2 6" id="KW-0812">Transmembrane</keyword>
<keyword evidence="5" id="KW-0479">Metal-binding</keyword>
<evidence type="ECO:0000256" key="5">
    <source>
        <dbReference type="PIRSR" id="PIRSR604254-1"/>
    </source>
</evidence>
<evidence type="ECO:0000313" key="7">
    <source>
        <dbReference type="EMBL" id="CAE6416767.1"/>
    </source>
</evidence>
<dbReference type="PANTHER" id="PTHR20855:SF97">
    <property type="entry name" value="ADIPOR-LIKE RECEPTOR IZH3-RELATED"/>
    <property type="match status" value="1"/>
</dbReference>
<protein>
    <submittedName>
        <fullName evidence="7">Uncharacterized protein</fullName>
    </submittedName>
</protein>
<evidence type="ECO:0000256" key="2">
    <source>
        <dbReference type="ARBA" id="ARBA00022692"/>
    </source>
</evidence>
<dbReference type="GO" id="GO:0046872">
    <property type="term" value="F:metal ion binding"/>
    <property type="evidence" value="ECO:0007669"/>
    <property type="project" value="UniProtKB-KW"/>
</dbReference>
<accession>A0A8H2X582</accession>
<evidence type="ECO:0000256" key="1">
    <source>
        <dbReference type="ARBA" id="ARBA00004141"/>
    </source>
</evidence>
<dbReference type="Proteomes" id="UP000663853">
    <property type="component" value="Unassembled WGS sequence"/>
</dbReference>
<keyword evidence="5" id="KW-0862">Zinc</keyword>
<dbReference type="GO" id="GO:0038023">
    <property type="term" value="F:signaling receptor activity"/>
    <property type="evidence" value="ECO:0007669"/>
    <property type="project" value="TreeGrafter"/>
</dbReference>
<sequence length="305" mass="34189">MFDMQMPNISVLLMATPHLRTRLSKLWAALRGDVSFTADRLVSFVANLVEDGGGDISWEDARWKGLISHPKPGAEADRENERGYEVDMHTLALEKSQGGNKLIRYHNLPERWRNNEFVWEGYRFIPGARWPALVFSMFQPHNETVNIQTHFVPLLAILSVILPWELMVTRHPFFSSLPSFSPVGISAFGFTPLPSSPADPMPKFFYLLAAGACLTCSTIWHTLAGCSDLWLLEAGARIDYVGIGWLISASVSGVVYYGFACQPAIMRFYISIAIMTGIAGSILPFQAWFDERKNKVPSPRLSYAI</sequence>
<dbReference type="InterPro" id="IPR004254">
    <property type="entry name" value="AdipoR/HlyIII-related"/>
</dbReference>
<evidence type="ECO:0000256" key="4">
    <source>
        <dbReference type="ARBA" id="ARBA00023136"/>
    </source>
</evidence>
<dbReference type="EMBL" id="CAJMXA010000114">
    <property type="protein sequence ID" value="CAE6416767.1"/>
    <property type="molecule type" value="Genomic_DNA"/>
</dbReference>
<organism evidence="7 8">
    <name type="scientific">Rhizoctonia solani</name>
    <dbReference type="NCBI Taxonomy" id="456999"/>
    <lineage>
        <taxon>Eukaryota</taxon>
        <taxon>Fungi</taxon>
        <taxon>Dikarya</taxon>
        <taxon>Basidiomycota</taxon>
        <taxon>Agaricomycotina</taxon>
        <taxon>Agaricomycetes</taxon>
        <taxon>Cantharellales</taxon>
        <taxon>Ceratobasidiaceae</taxon>
        <taxon>Rhizoctonia</taxon>
    </lineage>
</organism>
<name>A0A8H2X582_9AGAM</name>
<gene>
    <name evidence="7" type="ORF">RDB_LOCUS7395</name>
</gene>
<comment type="caution">
    <text evidence="7">The sequence shown here is derived from an EMBL/GenBank/DDBJ whole genome shotgun (WGS) entry which is preliminary data.</text>
</comment>
<dbReference type="Pfam" id="PF03006">
    <property type="entry name" value="HlyIII"/>
    <property type="match status" value="1"/>
</dbReference>
<feature type="transmembrane region" description="Helical" evidence="6">
    <location>
        <begin position="268"/>
        <end position="289"/>
    </location>
</feature>
<proteinExistence type="predicted"/>
<keyword evidence="4 6" id="KW-0472">Membrane</keyword>
<dbReference type="PANTHER" id="PTHR20855">
    <property type="entry name" value="ADIPOR/PROGESTIN RECEPTOR-RELATED"/>
    <property type="match status" value="1"/>
</dbReference>
<feature type="transmembrane region" description="Helical" evidence="6">
    <location>
        <begin position="205"/>
        <end position="223"/>
    </location>
</feature>
<keyword evidence="3 6" id="KW-1133">Transmembrane helix</keyword>
<comment type="subcellular location">
    <subcellularLocation>
        <location evidence="1">Membrane</location>
        <topology evidence="1">Multi-pass membrane protein</topology>
    </subcellularLocation>
</comment>
<evidence type="ECO:0000256" key="3">
    <source>
        <dbReference type="ARBA" id="ARBA00022989"/>
    </source>
</evidence>
<feature type="transmembrane region" description="Helical" evidence="6">
    <location>
        <begin position="243"/>
        <end position="261"/>
    </location>
</feature>
<dbReference type="GO" id="GO:0016020">
    <property type="term" value="C:membrane"/>
    <property type="evidence" value="ECO:0007669"/>
    <property type="project" value="UniProtKB-SubCell"/>
</dbReference>